<dbReference type="RefSeq" id="WP_381515172.1">
    <property type="nucleotide sequence ID" value="NZ_JBHUEL010000010.1"/>
</dbReference>
<dbReference type="InterPro" id="IPR043128">
    <property type="entry name" value="Rev_trsase/Diguanyl_cyclase"/>
</dbReference>
<dbReference type="InterPro" id="IPR000014">
    <property type="entry name" value="PAS"/>
</dbReference>
<evidence type="ECO:0000259" key="1">
    <source>
        <dbReference type="PROSITE" id="PS50113"/>
    </source>
</evidence>
<dbReference type="SMART" id="SM00267">
    <property type="entry name" value="GGDEF"/>
    <property type="match status" value="1"/>
</dbReference>
<dbReference type="CDD" id="cd00130">
    <property type="entry name" value="PAS"/>
    <property type="match status" value="1"/>
</dbReference>
<dbReference type="InterPro" id="IPR001633">
    <property type="entry name" value="EAL_dom"/>
</dbReference>
<keyword evidence="5" id="KW-1185">Reference proteome</keyword>
<dbReference type="InterPro" id="IPR035965">
    <property type="entry name" value="PAS-like_dom_sf"/>
</dbReference>
<dbReference type="SUPFAM" id="SSF141868">
    <property type="entry name" value="EAL domain-like"/>
    <property type="match status" value="1"/>
</dbReference>
<dbReference type="InterPro" id="IPR052155">
    <property type="entry name" value="Biofilm_reg_signaling"/>
</dbReference>
<dbReference type="SMART" id="SM00052">
    <property type="entry name" value="EAL"/>
    <property type="match status" value="1"/>
</dbReference>
<accession>A0ABW4MEX9</accession>
<evidence type="ECO:0000259" key="3">
    <source>
        <dbReference type="PROSITE" id="PS50887"/>
    </source>
</evidence>
<dbReference type="Pfam" id="PF00990">
    <property type="entry name" value="GGDEF"/>
    <property type="match status" value="1"/>
</dbReference>
<dbReference type="SUPFAM" id="SSF55785">
    <property type="entry name" value="PYP-like sensor domain (PAS domain)"/>
    <property type="match status" value="1"/>
</dbReference>
<evidence type="ECO:0000259" key="2">
    <source>
        <dbReference type="PROSITE" id="PS50883"/>
    </source>
</evidence>
<organism evidence="4 5">
    <name type="scientific">Sphingorhabdus buctiana</name>
    <dbReference type="NCBI Taxonomy" id="1508805"/>
    <lineage>
        <taxon>Bacteria</taxon>
        <taxon>Pseudomonadati</taxon>
        <taxon>Pseudomonadota</taxon>
        <taxon>Alphaproteobacteria</taxon>
        <taxon>Sphingomonadales</taxon>
        <taxon>Sphingomonadaceae</taxon>
        <taxon>Sphingorhabdus</taxon>
    </lineage>
</organism>
<dbReference type="Proteomes" id="UP001597215">
    <property type="component" value="Unassembled WGS sequence"/>
</dbReference>
<dbReference type="InterPro" id="IPR000160">
    <property type="entry name" value="GGDEF_dom"/>
</dbReference>
<dbReference type="PANTHER" id="PTHR44757">
    <property type="entry name" value="DIGUANYLATE CYCLASE DGCP"/>
    <property type="match status" value="1"/>
</dbReference>
<feature type="domain" description="PAC" evidence="1">
    <location>
        <begin position="112"/>
        <end position="166"/>
    </location>
</feature>
<name>A0ABW4MEX9_9SPHN</name>
<dbReference type="CDD" id="cd01949">
    <property type="entry name" value="GGDEF"/>
    <property type="match status" value="1"/>
</dbReference>
<gene>
    <name evidence="4" type="ORF">ACFSAG_12185</name>
</gene>
<dbReference type="PROSITE" id="PS50887">
    <property type="entry name" value="GGDEF"/>
    <property type="match status" value="1"/>
</dbReference>
<dbReference type="PROSITE" id="PS50113">
    <property type="entry name" value="PAC"/>
    <property type="match status" value="1"/>
</dbReference>
<dbReference type="Gene3D" id="3.30.450.20">
    <property type="entry name" value="PAS domain"/>
    <property type="match status" value="1"/>
</dbReference>
<dbReference type="Pfam" id="PF00989">
    <property type="entry name" value="PAS"/>
    <property type="match status" value="1"/>
</dbReference>
<feature type="domain" description="GGDEF" evidence="3">
    <location>
        <begin position="198"/>
        <end position="331"/>
    </location>
</feature>
<dbReference type="InterPro" id="IPR029787">
    <property type="entry name" value="Nucleotide_cyclase"/>
</dbReference>
<dbReference type="Gene3D" id="3.30.70.270">
    <property type="match status" value="1"/>
</dbReference>
<dbReference type="PROSITE" id="PS50883">
    <property type="entry name" value="EAL"/>
    <property type="match status" value="1"/>
</dbReference>
<evidence type="ECO:0000313" key="4">
    <source>
        <dbReference type="EMBL" id="MFD1767598.1"/>
    </source>
</evidence>
<dbReference type="CDD" id="cd01948">
    <property type="entry name" value="EAL"/>
    <property type="match status" value="1"/>
</dbReference>
<comment type="caution">
    <text evidence="4">The sequence shown here is derived from an EMBL/GenBank/DDBJ whole genome shotgun (WGS) entry which is preliminary data.</text>
</comment>
<dbReference type="EMBL" id="JBHUEL010000010">
    <property type="protein sequence ID" value="MFD1767598.1"/>
    <property type="molecule type" value="Genomic_DNA"/>
</dbReference>
<dbReference type="Gene3D" id="3.20.20.450">
    <property type="entry name" value="EAL domain"/>
    <property type="match status" value="1"/>
</dbReference>
<dbReference type="Pfam" id="PF00563">
    <property type="entry name" value="EAL"/>
    <property type="match status" value="1"/>
</dbReference>
<dbReference type="SUPFAM" id="SSF55073">
    <property type="entry name" value="Nucleotide cyclase"/>
    <property type="match status" value="1"/>
</dbReference>
<evidence type="ECO:0000313" key="5">
    <source>
        <dbReference type="Proteomes" id="UP001597215"/>
    </source>
</evidence>
<sequence>MKNILRSWTGNSAQQADGATSVSVIRSDDVSKRLELLDDFEQAGISWLWATDADARLVYLSSNAAENLQKPLDELLTKPLVELFETDPDSPGGSSARPLNFQLTARNKLVDQTVRLTVGRSKHEGRQTWWSLSGTPKFDKAGQFLGYRGSAKDITVEYERQLEDSRLAEFDSLTGLANRHRMNKRLESILASYKSTNRSCALMMLDLDRFKQVNDTFGHPVGDELLKQVAKRLQRVVGHRGEVGRLGGDEFQIILPDIDDRGKLGELASKIIQMVSQPYVIEDKRATIGTSVGIAISPYDGVHKDDLIHNSDLSLYASKNGGRGQFRFYSVDLKDEAEERRIIEEDLRVALAEDKLELHYQPIVRTDDNMVVVFEALMRWTHPERGPIGPNVFIPIAEESDLILQLGEWALNRACKDALAWPSSVRVAVNVSAAQFAHSEFAETVTQALEASGLEAGRLELELTESVFMGDSETVEETFSLLKKLGIRLALDDFGTGYSSLSYLRSAPFDKLKVDRSFVDSCTLKDQNSDKIIAAIIGLSEALGMEVIVEGVEAFDQLDVVKSKGARYIQGWIYSKALTQSAIVERMKSGDFRIEPDGPERHRGERRSVFRRIGVIHDDHRYDALLRDLSKTGARIEGLLGVAVGTDLVLDLGGGQLVVCTVNRTHDSTFAVEFETPLVSDGAGGLCTRHRASPYALAAAGMKIEPGPNGKSSNVVLLNPPRTKPQFMEVAVGKMHAG</sequence>
<dbReference type="InterPro" id="IPR000700">
    <property type="entry name" value="PAS-assoc_C"/>
</dbReference>
<dbReference type="NCBIfam" id="TIGR00254">
    <property type="entry name" value="GGDEF"/>
    <property type="match status" value="1"/>
</dbReference>
<dbReference type="InterPro" id="IPR035919">
    <property type="entry name" value="EAL_sf"/>
</dbReference>
<reference evidence="5" key="1">
    <citation type="journal article" date="2019" name="Int. J. Syst. Evol. Microbiol.">
        <title>The Global Catalogue of Microorganisms (GCM) 10K type strain sequencing project: providing services to taxonomists for standard genome sequencing and annotation.</title>
        <authorList>
            <consortium name="The Broad Institute Genomics Platform"/>
            <consortium name="The Broad Institute Genome Sequencing Center for Infectious Disease"/>
            <person name="Wu L."/>
            <person name="Ma J."/>
        </authorList>
    </citation>
    <scope>NUCLEOTIDE SEQUENCE [LARGE SCALE GENOMIC DNA]</scope>
    <source>
        <strain evidence="5">CGMCC 1.12449</strain>
    </source>
</reference>
<dbReference type="PANTHER" id="PTHR44757:SF10">
    <property type="entry name" value="MEMBRANE PROTEIN"/>
    <property type="match status" value="1"/>
</dbReference>
<dbReference type="InterPro" id="IPR013767">
    <property type="entry name" value="PAS_fold"/>
</dbReference>
<proteinExistence type="predicted"/>
<feature type="domain" description="EAL" evidence="2">
    <location>
        <begin position="340"/>
        <end position="591"/>
    </location>
</feature>
<protein>
    <submittedName>
        <fullName evidence="4">Bifunctional diguanylate cyclase/phosphodiesterase</fullName>
    </submittedName>
</protein>